<dbReference type="AlphaFoldDB" id="A0A3R8R3S3"/>
<comment type="caution">
    <text evidence="2">The sequence shown here is derived from an EMBL/GenBank/DDBJ whole genome shotgun (WGS) entry which is preliminary data.</text>
</comment>
<feature type="compositionally biased region" description="Polar residues" evidence="1">
    <location>
        <begin position="65"/>
        <end position="77"/>
    </location>
</feature>
<feature type="compositionally biased region" description="Polar residues" evidence="1">
    <location>
        <begin position="21"/>
        <end position="30"/>
    </location>
</feature>
<evidence type="ECO:0000313" key="2">
    <source>
        <dbReference type="EMBL" id="RRQ01348.1"/>
    </source>
</evidence>
<keyword evidence="3" id="KW-1185">Reference proteome</keyword>
<feature type="compositionally biased region" description="Basic and acidic residues" evidence="1">
    <location>
        <begin position="1"/>
        <end position="11"/>
    </location>
</feature>
<dbReference type="Proteomes" id="UP000278422">
    <property type="component" value="Unassembled WGS sequence"/>
</dbReference>
<name>A0A3R8R3S3_9CORY</name>
<evidence type="ECO:0000313" key="3">
    <source>
        <dbReference type="Proteomes" id="UP000278422"/>
    </source>
</evidence>
<organism evidence="2 3">
    <name type="scientific">Corynebacterium bovis</name>
    <dbReference type="NCBI Taxonomy" id="36808"/>
    <lineage>
        <taxon>Bacteria</taxon>
        <taxon>Bacillati</taxon>
        <taxon>Actinomycetota</taxon>
        <taxon>Actinomycetes</taxon>
        <taxon>Mycobacteriales</taxon>
        <taxon>Corynebacteriaceae</taxon>
        <taxon>Corynebacterium</taxon>
    </lineage>
</organism>
<accession>A0A3R8R3S3</accession>
<dbReference type="EMBL" id="PQNQ01000066">
    <property type="protein sequence ID" value="RRQ01348.1"/>
    <property type="molecule type" value="Genomic_DNA"/>
</dbReference>
<feature type="region of interest" description="Disordered" evidence="1">
    <location>
        <begin position="1"/>
        <end position="44"/>
    </location>
</feature>
<sequence length="183" mass="19407">MMSLHSIEKPEAVSPHHRHTASPTWATRTSRGVRPGTGGVHQACEPDDAAWMSCAHAMRGAMTRNDGTAGSTSTLQPSIRAGEPRSVLRRSGRVRSAGRARVVGVRKHGGMESQNQRRPHRRAADHEHAIQVGWRSQYARVRTSSGIAVAGLGGLAGSAEVVGGPGRFGMLDAGMKRPGAHAM</sequence>
<protein>
    <submittedName>
        <fullName evidence="2">Uncharacterized protein</fullName>
    </submittedName>
</protein>
<gene>
    <name evidence="2" type="ORF">CXF42_10965</name>
</gene>
<feature type="region of interest" description="Disordered" evidence="1">
    <location>
        <begin position="64"/>
        <end position="84"/>
    </location>
</feature>
<feature type="region of interest" description="Disordered" evidence="1">
    <location>
        <begin position="106"/>
        <end position="127"/>
    </location>
</feature>
<evidence type="ECO:0000256" key="1">
    <source>
        <dbReference type="SAM" id="MobiDB-lite"/>
    </source>
</evidence>
<reference evidence="2 3" key="1">
    <citation type="submission" date="2018-01" db="EMBL/GenBank/DDBJ databases">
        <title>Twenty Corynebacterium bovis Genomes.</title>
        <authorList>
            <person name="Gulvik C.A."/>
        </authorList>
    </citation>
    <scope>NUCLEOTIDE SEQUENCE [LARGE SCALE GENOMIC DNA]</scope>
    <source>
        <strain evidence="2 3">16-2004</strain>
    </source>
</reference>
<proteinExistence type="predicted"/>